<gene>
    <name evidence="2" type="ORF">AS592_02755</name>
</gene>
<dbReference type="GO" id="GO:0016746">
    <property type="term" value="F:acyltransferase activity"/>
    <property type="evidence" value="ECO:0007669"/>
    <property type="project" value="UniProtKB-KW"/>
</dbReference>
<dbReference type="SUPFAM" id="SSF69593">
    <property type="entry name" value="Glycerol-3-phosphate (1)-acyltransferase"/>
    <property type="match status" value="1"/>
</dbReference>
<dbReference type="InterPro" id="IPR051044">
    <property type="entry name" value="MAG_DAG_Lipase"/>
</dbReference>
<dbReference type="Pfam" id="PF12146">
    <property type="entry name" value="Hydrolase_4"/>
    <property type="match status" value="1"/>
</dbReference>
<protein>
    <submittedName>
        <fullName evidence="2">Acyltransferase</fullName>
    </submittedName>
</protein>
<organism evidence="2 3">
    <name type="scientific">Sulfurovum riftiae</name>
    <dbReference type="NCBI Taxonomy" id="1630136"/>
    <lineage>
        <taxon>Bacteria</taxon>
        <taxon>Pseudomonadati</taxon>
        <taxon>Campylobacterota</taxon>
        <taxon>Epsilonproteobacteria</taxon>
        <taxon>Campylobacterales</taxon>
        <taxon>Sulfurovaceae</taxon>
        <taxon>Sulfurovum</taxon>
    </lineage>
</organism>
<dbReference type="SMART" id="SM00563">
    <property type="entry name" value="PlsC"/>
    <property type="match status" value="1"/>
</dbReference>
<proteinExistence type="predicted"/>
<evidence type="ECO:0000313" key="2">
    <source>
        <dbReference type="EMBL" id="KYJ87277.1"/>
    </source>
</evidence>
<dbReference type="RefSeq" id="WP_067329017.1">
    <property type="nucleotide sequence ID" value="NZ_LNKT01000002.1"/>
</dbReference>
<dbReference type="InterPro" id="IPR022742">
    <property type="entry name" value="Hydrolase_4"/>
</dbReference>
<dbReference type="SUPFAM" id="SSF53474">
    <property type="entry name" value="alpha/beta-Hydrolases"/>
    <property type="match status" value="1"/>
</dbReference>
<evidence type="ECO:0000259" key="1">
    <source>
        <dbReference type="SMART" id="SM00563"/>
    </source>
</evidence>
<sequence length="705" mass="81584">MRFSLTVSSLLVGIASRLVGANVKVSDEGLPESSILFVSNHFTRFETFLLPYILYSRYGIVSRSLADDTVFVGLLGKFMRWAGTISNKNKARDCIIVEDLLKGQSNWIIYPEGYMVKNKRITFDKGEFCTHSPEHEGPIHTGAAVMALRARLSQLRAEKHGHVEGRRFCSSMGIDVEDFDASLKVRVVPVSITYYPIRPGKNRLLTWLDSLIHQRSTRIFEEMEIEFNLLMDSEIDIHFGTPIEIDSYVEAFMKEERLLYNREKIDSFLERERKVLTNRMMKQLYSKIKINFDHIFILSLVTMPTVKVCPSYLRTLIYKNARSLRKMEGYRLHPQIEEEMFRLIIDKDYAPFVSAINIATKQKILYLDSDGEYLFDRSLLEKAYPFHKVRVKNTLNVILNEIKWQQEIVSMAIGNSKYSEQELKEDNFSHLQRREWAYYEKEYRHYHDCSPGKEEKGAPIVLFDSKNETGIVFSHGYLSAPREIETLAEFLFEKGINVYVPRLRGHGTDPNALKEVTVHDWETDFERAVTAMKQVCSRVFIGGFSTGGLLALIYASRYEVDGVIVINSALKLHDLRVSYVVPTLQFFNEMIAYLHAKGIMEWIDNDKTEQPEINYLRHPLSAVSELEKVMRKAFNILKNITMPILVIQGDEDPVVKRKSARLIYDTVRSEDRKLLLLPRKNHAILADGNHLEVFEAIARFIENHS</sequence>
<dbReference type="PANTHER" id="PTHR11614">
    <property type="entry name" value="PHOSPHOLIPASE-RELATED"/>
    <property type="match status" value="1"/>
</dbReference>
<comment type="caution">
    <text evidence="2">The sequence shown here is derived from an EMBL/GenBank/DDBJ whole genome shotgun (WGS) entry which is preliminary data.</text>
</comment>
<dbReference type="EMBL" id="LNKT01000002">
    <property type="protein sequence ID" value="KYJ87277.1"/>
    <property type="molecule type" value="Genomic_DNA"/>
</dbReference>
<keyword evidence="3" id="KW-1185">Reference proteome</keyword>
<feature type="domain" description="Phospholipid/glycerol acyltransferase" evidence="1">
    <location>
        <begin position="35"/>
        <end position="195"/>
    </location>
</feature>
<accession>A0A151CIF5</accession>
<evidence type="ECO:0000313" key="3">
    <source>
        <dbReference type="Proteomes" id="UP000075359"/>
    </source>
</evidence>
<keyword evidence="2" id="KW-0808">Transferase</keyword>
<name>A0A151CIF5_9BACT</name>
<dbReference type="InterPro" id="IPR029058">
    <property type="entry name" value="AB_hydrolase_fold"/>
</dbReference>
<dbReference type="AlphaFoldDB" id="A0A151CIF5"/>
<dbReference type="OrthoDB" id="9786110at2"/>
<dbReference type="InterPro" id="IPR002123">
    <property type="entry name" value="Plipid/glycerol_acylTrfase"/>
</dbReference>
<reference evidence="2 3" key="1">
    <citation type="submission" date="2015-11" db="EMBL/GenBank/DDBJ databases">
        <title>Draft genome of Sulfurovum riftiae 1812E, a member of the Epsilonproteobacteria isolated from the tube of the deep-sea hydrothermal vent tubewom Riftia pachyptila.</title>
        <authorList>
            <person name="Vetriani C."/>
            <person name="Giovannelli D."/>
        </authorList>
    </citation>
    <scope>NUCLEOTIDE SEQUENCE [LARGE SCALE GENOMIC DNA]</scope>
    <source>
        <strain evidence="2 3">1812E</strain>
    </source>
</reference>
<dbReference type="Gene3D" id="3.40.50.1820">
    <property type="entry name" value="alpha/beta hydrolase"/>
    <property type="match status" value="1"/>
</dbReference>
<keyword evidence="2" id="KW-0012">Acyltransferase</keyword>
<dbReference type="Proteomes" id="UP000075359">
    <property type="component" value="Unassembled WGS sequence"/>
</dbReference>
<dbReference type="Pfam" id="PF01553">
    <property type="entry name" value="Acyltransferase"/>
    <property type="match status" value="1"/>
</dbReference>
<dbReference type="STRING" id="1630136.AS592_02755"/>